<evidence type="ECO:0000313" key="4">
    <source>
        <dbReference type="Proteomes" id="UP001500967"/>
    </source>
</evidence>
<dbReference type="Proteomes" id="UP001500967">
    <property type="component" value="Unassembled WGS sequence"/>
</dbReference>
<evidence type="ECO:0000256" key="1">
    <source>
        <dbReference type="SAM" id="MobiDB-lite"/>
    </source>
</evidence>
<proteinExistence type="predicted"/>
<keyword evidence="2" id="KW-1133">Transmembrane helix</keyword>
<feature type="transmembrane region" description="Helical" evidence="2">
    <location>
        <begin position="95"/>
        <end position="115"/>
    </location>
</feature>
<evidence type="ECO:0000256" key="2">
    <source>
        <dbReference type="SAM" id="Phobius"/>
    </source>
</evidence>
<organism evidence="3 4">
    <name type="scientific">Cryptosporangium japonicum</name>
    <dbReference type="NCBI Taxonomy" id="80872"/>
    <lineage>
        <taxon>Bacteria</taxon>
        <taxon>Bacillati</taxon>
        <taxon>Actinomycetota</taxon>
        <taxon>Actinomycetes</taxon>
        <taxon>Cryptosporangiales</taxon>
        <taxon>Cryptosporangiaceae</taxon>
        <taxon>Cryptosporangium</taxon>
    </lineage>
</organism>
<sequence>MATQTEHRVQPVDPPSPGRFDTASASTAELVTRMADQVSTLVRDELKLAQLELTQKGKKAGLGAGMFGGAGVVALYGVGALVTAAIAGLALVLPVWASALVVAVVLFAVAGVLALTGKKEFQQATPPVPAEAVDGVKRDIETVKERAHR</sequence>
<dbReference type="InterPro" id="IPR009937">
    <property type="entry name" value="Phage_holin_3_6"/>
</dbReference>
<comment type="caution">
    <text evidence="3">The sequence shown here is derived from an EMBL/GenBank/DDBJ whole genome shotgun (WGS) entry which is preliminary data.</text>
</comment>
<keyword evidence="4" id="KW-1185">Reference proteome</keyword>
<dbReference type="EMBL" id="BAAAGX010000046">
    <property type="protein sequence ID" value="GAA0282356.1"/>
    <property type="molecule type" value="Genomic_DNA"/>
</dbReference>
<feature type="compositionally biased region" description="Basic and acidic residues" evidence="1">
    <location>
        <begin position="1"/>
        <end position="10"/>
    </location>
</feature>
<evidence type="ECO:0000313" key="3">
    <source>
        <dbReference type="EMBL" id="GAA0282356.1"/>
    </source>
</evidence>
<keyword evidence="2" id="KW-0472">Membrane</keyword>
<dbReference type="Pfam" id="PF07332">
    <property type="entry name" value="Phage_holin_3_6"/>
    <property type="match status" value="1"/>
</dbReference>
<feature type="region of interest" description="Disordered" evidence="1">
    <location>
        <begin position="1"/>
        <end position="22"/>
    </location>
</feature>
<reference evidence="4" key="1">
    <citation type="journal article" date="2019" name="Int. J. Syst. Evol. Microbiol.">
        <title>The Global Catalogue of Microorganisms (GCM) 10K type strain sequencing project: providing services to taxonomists for standard genome sequencing and annotation.</title>
        <authorList>
            <consortium name="The Broad Institute Genomics Platform"/>
            <consortium name="The Broad Institute Genome Sequencing Center for Infectious Disease"/>
            <person name="Wu L."/>
            <person name="Ma J."/>
        </authorList>
    </citation>
    <scope>NUCLEOTIDE SEQUENCE [LARGE SCALE GENOMIC DNA]</scope>
    <source>
        <strain evidence="4">JCM 10425</strain>
    </source>
</reference>
<dbReference type="RefSeq" id="WP_425558366.1">
    <property type="nucleotide sequence ID" value="NZ_BAAAGX010000046.1"/>
</dbReference>
<name>A0ABP3EWV4_9ACTN</name>
<gene>
    <name evidence="3" type="ORF">GCM10009539_82860</name>
</gene>
<accession>A0ABP3EWV4</accession>
<keyword evidence="2" id="KW-0812">Transmembrane</keyword>
<feature type="transmembrane region" description="Helical" evidence="2">
    <location>
        <begin position="66"/>
        <end position="89"/>
    </location>
</feature>
<protein>
    <submittedName>
        <fullName evidence="3">Phage holin family protein</fullName>
    </submittedName>
</protein>